<dbReference type="EMBL" id="ADXJ01000946">
    <property type="protein sequence ID" value="EFR99039.1"/>
    <property type="molecule type" value="Genomic_DNA"/>
</dbReference>
<proteinExistence type="predicted"/>
<accession>E3ZTK9</accession>
<dbReference type="AlphaFoldDB" id="E3ZTK9"/>
<dbReference type="HOGENOM" id="CLU_3329679_0_0_9"/>
<gene>
    <name evidence="1" type="ORF">NT03LS_2874</name>
</gene>
<reference evidence="1" key="1">
    <citation type="journal article" date="2010" name="Microbiol. Resour. Announc.">
        <title>Comparative genomics of the bacterial genus Listeria: Genome evolution is characterized by limited gene acquisition and limited gene loss.</title>
        <authorList>
            <person name="den Bakker H.C."/>
            <person name="Cummings C.A."/>
            <person name="Ferreira V."/>
            <person name="Vatta P."/>
            <person name="Orsi R.H."/>
            <person name="Degoricija L."/>
            <person name="Barker M."/>
            <person name="Petrauskene O."/>
            <person name="Furtado M.R."/>
            <person name="Wiedmann M."/>
        </authorList>
    </citation>
    <scope>NUCLEOTIDE SEQUENCE [LARGE SCALE GENOMIC DNA]</scope>
    <source>
        <strain evidence="1">FSL N1-067</strain>
    </source>
</reference>
<comment type="caution">
    <text evidence="1">The sequence shown here is derived from an EMBL/GenBank/DDBJ whole genome shotgun (WGS) entry which is preliminary data.</text>
</comment>
<protein>
    <submittedName>
        <fullName evidence="1">Uncharacterized protein</fullName>
    </submittedName>
</protein>
<evidence type="ECO:0000313" key="1">
    <source>
        <dbReference type="EMBL" id="EFR99039.1"/>
    </source>
</evidence>
<organism evidence="1">
    <name type="scientific">Listeria seeligeri FSL N1-067</name>
    <dbReference type="NCBI Taxonomy" id="702453"/>
    <lineage>
        <taxon>Bacteria</taxon>
        <taxon>Bacillati</taxon>
        <taxon>Bacillota</taxon>
        <taxon>Bacilli</taxon>
        <taxon>Bacillales</taxon>
        <taxon>Listeriaceae</taxon>
        <taxon>Listeria</taxon>
    </lineage>
</organism>
<dbReference type="PATRIC" id="fig|702453.3.peg.2415"/>
<dbReference type="Proteomes" id="UP000004302">
    <property type="component" value="Chromosome"/>
</dbReference>
<sequence length="40" mass="4407">MLMDEALAFSGIMLAETPTKARLAKTTADFTIFFKVLILS</sequence>
<name>E3ZTK9_LISSE</name>